<dbReference type="PANTHER" id="PTHR19969:SF5">
    <property type="entry name" value="CRK-LIKE PROTEIN"/>
    <property type="match status" value="1"/>
</dbReference>
<dbReference type="GO" id="GO:0035591">
    <property type="term" value="F:signaling adaptor activity"/>
    <property type="evidence" value="ECO:0007669"/>
    <property type="project" value="TreeGrafter"/>
</dbReference>
<sequence length="136" mass="16006">MVEEKLEEMFRLESNATKDQTIDYWKRHLAMAKFQPWFHGELSGSEADKLLSELGQPDDYLIRISPNRPYTFVLCIRRRFLESLHFKIHVKDGYVKIGLRTFDTLRSLISHYKKNPFTVSHSQGIILNNPIPKISQ</sequence>
<dbReference type="InterPro" id="IPR036860">
    <property type="entry name" value="SH2_dom_sf"/>
</dbReference>
<accession>A0A1I7TIJ4</accession>
<keyword evidence="4" id="KW-1185">Reference proteome</keyword>
<dbReference type="Gene3D" id="3.30.505.10">
    <property type="entry name" value="SH2 domain"/>
    <property type="match status" value="1"/>
</dbReference>
<dbReference type="GO" id="GO:0005737">
    <property type="term" value="C:cytoplasm"/>
    <property type="evidence" value="ECO:0007669"/>
    <property type="project" value="TreeGrafter"/>
</dbReference>
<evidence type="ECO:0000313" key="4">
    <source>
        <dbReference type="Proteomes" id="UP000095282"/>
    </source>
</evidence>
<dbReference type="InterPro" id="IPR000980">
    <property type="entry name" value="SH2"/>
</dbReference>
<dbReference type="Proteomes" id="UP000095282">
    <property type="component" value="Unplaced"/>
</dbReference>
<organism evidence="4 5">
    <name type="scientific">Caenorhabditis tropicalis</name>
    <dbReference type="NCBI Taxonomy" id="1561998"/>
    <lineage>
        <taxon>Eukaryota</taxon>
        <taxon>Metazoa</taxon>
        <taxon>Ecdysozoa</taxon>
        <taxon>Nematoda</taxon>
        <taxon>Chromadorea</taxon>
        <taxon>Rhabditida</taxon>
        <taxon>Rhabditina</taxon>
        <taxon>Rhabditomorpha</taxon>
        <taxon>Rhabditoidea</taxon>
        <taxon>Rhabditidae</taxon>
        <taxon>Peloderinae</taxon>
        <taxon>Caenorhabditis</taxon>
    </lineage>
</organism>
<evidence type="ECO:0000259" key="3">
    <source>
        <dbReference type="PROSITE" id="PS50001"/>
    </source>
</evidence>
<dbReference type="PRINTS" id="PR00401">
    <property type="entry name" value="SH2DOMAIN"/>
</dbReference>
<name>A0A1I7TIJ4_9PELO</name>
<dbReference type="Pfam" id="PF00017">
    <property type="entry name" value="SH2"/>
    <property type="match status" value="1"/>
</dbReference>
<dbReference type="InterPro" id="IPR051184">
    <property type="entry name" value="Tyrosine-phos_adapter"/>
</dbReference>
<feature type="domain" description="SH2" evidence="3">
    <location>
        <begin position="37"/>
        <end position="131"/>
    </location>
</feature>
<dbReference type="STRING" id="1561998.A0A1I7TIJ4"/>
<reference evidence="5" key="1">
    <citation type="submission" date="2016-11" db="UniProtKB">
        <authorList>
            <consortium name="WormBaseParasite"/>
        </authorList>
    </citation>
    <scope>IDENTIFICATION</scope>
</reference>
<protein>
    <submittedName>
        <fullName evidence="5">SH2 domain-containing protein</fullName>
    </submittedName>
</protein>
<dbReference type="PANTHER" id="PTHR19969">
    <property type="entry name" value="SH2-SH3 ADAPTOR PROTEIN-RELATED"/>
    <property type="match status" value="1"/>
</dbReference>
<dbReference type="SMART" id="SM00252">
    <property type="entry name" value="SH2"/>
    <property type="match status" value="1"/>
</dbReference>
<evidence type="ECO:0000256" key="1">
    <source>
        <dbReference type="ARBA" id="ARBA00022999"/>
    </source>
</evidence>
<evidence type="ECO:0000313" key="5">
    <source>
        <dbReference type="WBParaSite" id="Csp11.Scaffold622.g6282.t1"/>
    </source>
</evidence>
<dbReference type="WBParaSite" id="Csp11.Scaffold622.g6282.t1">
    <property type="protein sequence ID" value="Csp11.Scaffold622.g6282.t1"/>
    <property type="gene ID" value="Csp11.Scaffold622.g6282"/>
</dbReference>
<dbReference type="AlphaFoldDB" id="A0A1I7TIJ4"/>
<evidence type="ECO:0000256" key="2">
    <source>
        <dbReference type="PROSITE-ProRule" id="PRU00191"/>
    </source>
</evidence>
<proteinExistence type="predicted"/>
<dbReference type="eggNOG" id="KOG4226">
    <property type="taxonomic scope" value="Eukaryota"/>
</dbReference>
<dbReference type="PROSITE" id="PS50001">
    <property type="entry name" value="SH2"/>
    <property type="match status" value="1"/>
</dbReference>
<keyword evidence="1 2" id="KW-0727">SH2 domain</keyword>
<dbReference type="GO" id="GO:0030971">
    <property type="term" value="F:receptor tyrosine kinase binding"/>
    <property type="evidence" value="ECO:0007669"/>
    <property type="project" value="TreeGrafter"/>
</dbReference>
<dbReference type="GO" id="GO:0007167">
    <property type="term" value="P:enzyme-linked receptor protein signaling pathway"/>
    <property type="evidence" value="ECO:0007669"/>
    <property type="project" value="TreeGrafter"/>
</dbReference>
<dbReference type="GO" id="GO:0016477">
    <property type="term" value="P:cell migration"/>
    <property type="evidence" value="ECO:0007669"/>
    <property type="project" value="TreeGrafter"/>
</dbReference>
<dbReference type="SUPFAM" id="SSF55550">
    <property type="entry name" value="SH2 domain"/>
    <property type="match status" value="1"/>
</dbReference>